<keyword evidence="3" id="KW-1185">Reference proteome</keyword>
<dbReference type="EMBL" id="FODV01000007">
    <property type="protein sequence ID" value="SEO90745.1"/>
    <property type="molecule type" value="Genomic_DNA"/>
</dbReference>
<dbReference type="Proteomes" id="UP000199126">
    <property type="component" value="Unassembled WGS sequence"/>
</dbReference>
<evidence type="ECO:0000313" key="3">
    <source>
        <dbReference type="Proteomes" id="UP000199126"/>
    </source>
</evidence>
<dbReference type="AlphaFoldDB" id="A0A1H8TIV0"/>
<sequence>MTPSAVDVVLVAGYVALTGFSLASGFRNRQGERSDVCLVCETETLAGQTYCHGCRADLGGPTDAW</sequence>
<organism evidence="2 3">
    <name type="scientific">Halogranum amylolyticum</name>
    <dbReference type="NCBI Taxonomy" id="660520"/>
    <lineage>
        <taxon>Archaea</taxon>
        <taxon>Methanobacteriati</taxon>
        <taxon>Methanobacteriota</taxon>
        <taxon>Stenosarchaea group</taxon>
        <taxon>Halobacteria</taxon>
        <taxon>Halobacteriales</taxon>
        <taxon>Haloferacaceae</taxon>
    </lineage>
</organism>
<evidence type="ECO:0000256" key="1">
    <source>
        <dbReference type="SAM" id="Phobius"/>
    </source>
</evidence>
<accession>A0A1H8TIV0</accession>
<keyword evidence="1" id="KW-0472">Membrane</keyword>
<proteinExistence type="predicted"/>
<reference evidence="3" key="1">
    <citation type="submission" date="2016-10" db="EMBL/GenBank/DDBJ databases">
        <authorList>
            <person name="Varghese N."/>
            <person name="Submissions S."/>
        </authorList>
    </citation>
    <scope>NUCLEOTIDE SEQUENCE [LARGE SCALE GENOMIC DNA]</scope>
    <source>
        <strain evidence="3">CGMCC 1.10121</strain>
    </source>
</reference>
<keyword evidence="1" id="KW-0812">Transmembrane</keyword>
<gene>
    <name evidence="2" type="ORF">SAMN04487948_10784</name>
</gene>
<protein>
    <submittedName>
        <fullName evidence="2">Uncharacterized protein</fullName>
    </submittedName>
</protein>
<dbReference type="RefSeq" id="WP_089825247.1">
    <property type="nucleotide sequence ID" value="NZ_FODV01000007.1"/>
</dbReference>
<keyword evidence="1" id="KW-1133">Transmembrane helix</keyword>
<feature type="transmembrane region" description="Helical" evidence="1">
    <location>
        <begin position="6"/>
        <end position="26"/>
    </location>
</feature>
<evidence type="ECO:0000313" key="2">
    <source>
        <dbReference type="EMBL" id="SEO90745.1"/>
    </source>
</evidence>
<name>A0A1H8TIV0_9EURY</name>